<keyword evidence="1" id="KW-0732">Signal</keyword>
<accession>A0A160MYS4</accession>
<reference evidence="2 3" key="1">
    <citation type="submission" date="2016-02" db="EMBL/GenBank/DDBJ databases">
        <title>Complete genome sequencing and analysis of ATSB10, Dyella thiooxydans isolated from rhizosphere soil of sunflower (Helianthus annuus L.).</title>
        <authorList>
            <person name="Lee Y."/>
            <person name="Hwangbo K."/>
            <person name="Chung H."/>
            <person name="Yoo J."/>
            <person name="Kim K.Y."/>
            <person name="Sa T.M."/>
            <person name="Um Y."/>
            <person name="Madhaiyan M."/>
        </authorList>
    </citation>
    <scope>NUCLEOTIDE SEQUENCE [LARGE SCALE GENOMIC DNA]</scope>
    <source>
        <strain evidence="2 3">ATSB10</strain>
    </source>
</reference>
<gene>
    <name evidence="2" type="ORF">ATSB10_09760</name>
</gene>
<dbReference type="KEGG" id="dtx:ATSB10_09760"/>
<dbReference type="PANTHER" id="PTHR39335">
    <property type="entry name" value="BLL4220 PROTEIN"/>
    <property type="match status" value="1"/>
</dbReference>
<dbReference type="EMBL" id="CP014841">
    <property type="protein sequence ID" value="AND68430.1"/>
    <property type="molecule type" value="Genomic_DNA"/>
</dbReference>
<dbReference type="PANTHER" id="PTHR39335:SF1">
    <property type="entry name" value="BLL4220 PROTEIN"/>
    <property type="match status" value="1"/>
</dbReference>
<keyword evidence="3" id="KW-1185">Reference proteome</keyword>
<dbReference type="InterPro" id="IPR014558">
    <property type="entry name" value="UCP029720"/>
</dbReference>
<dbReference type="GO" id="GO:0043448">
    <property type="term" value="P:alkane catabolic process"/>
    <property type="evidence" value="ECO:0007669"/>
    <property type="project" value="TreeGrafter"/>
</dbReference>
<evidence type="ECO:0000313" key="2">
    <source>
        <dbReference type="EMBL" id="AND68430.1"/>
    </source>
</evidence>
<dbReference type="Proteomes" id="UP000077255">
    <property type="component" value="Chromosome"/>
</dbReference>
<organism evidence="2 3">
    <name type="scientific">Dyella thiooxydans</name>
    <dbReference type="NCBI Taxonomy" id="445710"/>
    <lineage>
        <taxon>Bacteria</taxon>
        <taxon>Pseudomonadati</taxon>
        <taxon>Pseudomonadota</taxon>
        <taxon>Gammaproteobacteria</taxon>
        <taxon>Lysobacterales</taxon>
        <taxon>Rhodanobacteraceae</taxon>
        <taxon>Dyella</taxon>
    </lineage>
</organism>
<dbReference type="Pfam" id="PF03640">
    <property type="entry name" value="Lipoprotein_15"/>
    <property type="match status" value="2"/>
</dbReference>
<dbReference type="PATRIC" id="fig|445710.3.peg.973"/>
<dbReference type="AlphaFoldDB" id="A0A160MYS4"/>
<name>A0A160MYS4_9GAMM</name>
<evidence type="ECO:0000313" key="3">
    <source>
        <dbReference type="Proteomes" id="UP000077255"/>
    </source>
</evidence>
<feature type="chain" id="PRO_5007818442" description="Lipoprotein" evidence="1">
    <location>
        <begin position="25"/>
        <end position="129"/>
    </location>
</feature>
<evidence type="ECO:0008006" key="4">
    <source>
        <dbReference type="Google" id="ProtNLM"/>
    </source>
</evidence>
<dbReference type="PIRSF" id="PIRSF029720">
    <property type="entry name" value="UCP029720"/>
    <property type="match status" value="1"/>
</dbReference>
<dbReference type="OrthoDB" id="9800666at2"/>
<feature type="signal peptide" evidence="1">
    <location>
        <begin position="1"/>
        <end position="24"/>
    </location>
</feature>
<proteinExistence type="predicted"/>
<dbReference type="STRING" id="445710.ATSB10_09760"/>
<protein>
    <recommendedName>
        <fullName evidence="4">Lipoprotein</fullName>
    </recommendedName>
</protein>
<dbReference type="RefSeq" id="WP_063670919.1">
    <property type="nucleotide sequence ID" value="NZ_CP014841.1"/>
</dbReference>
<evidence type="ECO:0000256" key="1">
    <source>
        <dbReference type="SAM" id="SignalP"/>
    </source>
</evidence>
<dbReference type="InterPro" id="IPR005297">
    <property type="entry name" value="Lipoprotein_repeat"/>
</dbReference>
<sequence>MNARIWITGALWCALCTCASLAVAQTATAPHADASHRLVSADGLTLYTYDRDGRGGPSRCEGVCARLWPPFLATADAKPPEGYGVIVRADGARQWTWRGHPLYRYAGDTATGSTLGDGINGTWHVARHP</sequence>